<dbReference type="GO" id="GO:0006310">
    <property type="term" value="P:DNA recombination"/>
    <property type="evidence" value="ECO:0007669"/>
    <property type="project" value="UniProtKB-KW"/>
</dbReference>
<keyword evidence="6" id="KW-0227">DNA damage</keyword>
<dbReference type="RefSeq" id="WP_106457745.1">
    <property type="nucleotide sequence ID" value="NZ_PXOH01000017.1"/>
</dbReference>
<evidence type="ECO:0000256" key="10">
    <source>
        <dbReference type="ARBA" id="ARBA00023172"/>
    </source>
</evidence>
<dbReference type="AlphaFoldDB" id="A0A2T1LVV7"/>
<keyword evidence="9" id="KW-0238">DNA-binding</keyword>
<protein>
    <submittedName>
        <fullName evidence="12">Holliday junction resolvase</fullName>
    </submittedName>
</protein>
<keyword evidence="8" id="KW-0460">Magnesium</keyword>
<keyword evidence="7" id="KW-0378">Hydrolase</keyword>
<evidence type="ECO:0000256" key="2">
    <source>
        <dbReference type="ARBA" id="ARBA00022490"/>
    </source>
</evidence>
<dbReference type="Gene3D" id="3.30.420.10">
    <property type="entry name" value="Ribonuclease H-like superfamily/Ribonuclease H"/>
    <property type="match status" value="1"/>
</dbReference>
<evidence type="ECO:0000256" key="6">
    <source>
        <dbReference type="ARBA" id="ARBA00022763"/>
    </source>
</evidence>
<dbReference type="GO" id="GO:0046872">
    <property type="term" value="F:metal ion binding"/>
    <property type="evidence" value="ECO:0007669"/>
    <property type="project" value="UniProtKB-KW"/>
</dbReference>
<dbReference type="GO" id="GO:0016787">
    <property type="term" value="F:hydrolase activity"/>
    <property type="evidence" value="ECO:0007669"/>
    <property type="project" value="UniProtKB-KW"/>
</dbReference>
<evidence type="ECO:0000313" key="13">
    <source>
        <dbReference type="Proteomes" id="UP000239001"/>
    </source>
</evidence>
<dbReference type="InterPro" id="IPR012337">
    <property type="entry name" value="RNaseH-like_sf"/>
</dbReference>
<dbReference type="Pfam" id="PF02075">
    <property type="entry name" value="RuvC"/>
    <property type="match status" value="1"/>
</dbReference>
<evidence type="ECO:0000256" key="3">
    <source>
        <dbReference type="ARBA" id="ARBA00022722"/>
    </source>
</evidence>
<reference evidence="12 13" key="1">
    <citation type="submission" date="2018-03" db="EMBL/GenBank/DDBJ databases">
        <title>The ancient ancestry and fast evolution of plastids.</title>
        <authorList>
            <person name="Moore K.R."/>
            <person name="Magnabosco C."/>
            <person name="Momper L."/>
            <person name="Gold D.A."/>
            <person name="Bosak T."/>
            <person name="Fournier G.P."/>
        </authorList>
    </citation>
    <scope>NUCLEOTIDE SEQUENCE [LARGE SCALE GENOMIC DNA]</scope>
    <source>
        <strain evidence="12 13">CCALA 016</strain>
    </source>
</reference>
<dbReference type="InterPro" id="IPR002176">
    <property type="entry name" value="X-over_junc_endoDNase_RuvC"/>
</dbReference>
<dbReference type="GO" id="GO:0006281">
    <property type="term" value="P:DNA repair"/>
    <property type="evidence" value="ECO:0007669"/>
    <property type="project" value="UniProtKB-KW"/>
</dbReference>
<keyword evidence="10" id="KW-0233">DNA recombination</keyword>
<dbReference type="OrthoDB" id="426901at2"/>
<dbReference type="SUPFAM" id="SSF53098">
    <property type="entry name" value="Ribonuclease H-like"/>
    <property type="match status" value="1"/>
</dbReference>
<keyword evidence="11" id="KW-0234">DNA repair</keyword>
<evidence type="ECO:0000313" key="12">
    <source>
        <dbReference type="EMBL" id="PSF35780.1"/>
    </source>
</evidence>
<keyword evidence="5" id="KW-0255">Endonuclease</keyword>
<accession>A0A2T1LVV7</accession>
<dbReference type="GO" id="GO:0004520">
    <property type="term" value="F:DNA endonuclease activity"/>
    <property type="evidence" value="ECO:0007669"/>
    <property type="project" value="InterPro"/>
</dbReference>
<dbReference type="EMBL" id="PXOH01000017">
    <property type="protein sequence ID" value="PSF35780.1"/>
    <property type="molecule type" value="Genomic_DNA"/>
</dbReference>
<evidence type="ECO:0000256" key="4">
    <source>
        <dbReference type="ARBA" id="ARBA00022723"/>
    </source>
</evidence>
<comment type="similarity">
    <text evidence="1">Belongs to the RuvC family.</text>
</comment>
<dbReference type="PANTHER" id="PTHR30194">
    <property type="entry name" value="CROSSOVER JUNCTION ENDODEOXYRIBONUCLEASE RUVC"/>
    <property type="match status" value="1"/>
</dbReference>
<evidence type="ECO:0000256" key="11">
    <source>
        <dbReference type="ARBA" id="ARBA00023204"/>
    </source>
</evidence>
<organism evidence="12 13">
    <name type="scientific">Aphanothece hegewaldii CCALA 016</name>
    <dbReference type="NCBI Taxonomy" id="2107694"/>
    <lineage>
        <taxon>Bacteria</taxon>
        <taxon>Bacillati</taxon>
        <taxon>Cyanobacteriota</taxon>
        <taxon>Cyanophyceae</taxon>
        <taxon>Oscillatoriophycideae</taxon>
        <taxon>Chroococcales</taxon>
        <taxon>Aphanothecaceae</taxon>
        <taxon>Aphanothece</taxon>
    </lineage>
</organism>
<keyword evidence="3" id="KW-0540">Nuclease</keyword>
<evidence type="ECO:0000256" key="1">
    <source>
        <dbReference type="ARBA" id="ARBA00009518"/>
    </source>
</evidence>
<gene>
    <name evidence="12" type="ORF">C7H19_15250</name>
</gene>
<evidence type="ECO:0000256" key="5">
    <source>
        <dbReference type="ARBA" id="ARBA00022759"/>
    </source>
</evidence>
<evidence type="ECO:0000256" key="9">
    <source>
        <dbReference type="ARBA" id="ARBA00023125"/>
    </source>
</evidence>
<dbReference type="InterPro" id="IPR036397">
    <property type="entry name" value="RNaseH_sf"/>
</dbReference>
<keyword evidence="4" id="KW-0479">Metal-binding</keyword>
<reference evidence="12 13" key="2">
    <citation type="submission" date="2018-03" db="EMBL/GenBank/DDBJ databases">
        <authorList>
            <person name="Keele B.F."/>
        </authorList>
    </citation>
    <scope>NUCLEOTIDE SEQUENCE [LARGE SCALE GENOMIC DNA]</scope>
    <source>
        <strain evidence="12 13">CCALA 016</strain>
    </source>
</reference>
<proteinExistence type="inferred from homology"/>
<dbReference type="GO" id="GO:0003677">
    <property type="term" value="F:DNA binding"/>
    <property type="evidence" value="ECO:0007669"/>
    <property type="project" value="UniProtKB-KW"/>
</dbReference>
<sequence>MANSNPRTDKLVRQTPKWNLQPTKPIRVPEALLEKIESYARLLDESEEQQEIEQEQQQRQPKGVKTDLLTYFGIRPSISELGWAVISGKTGQHPRVVDYGIIQTDSKQVIASRLAEIESDLGLLLKQYQPQQITLENPFINLEYKNTSSKTLQCLGVIQATVYRSCEIAPVLIYAATWKSHLDSPFAKREDLAFSVRLLFGLDRLSINASVDAIAIAYAGFCGLGIQ</sequence>
<dbReference type="PANTHER" id="PTHR30194:SF3">
    <property type="entry name" value="CROSSOVER JUNCTION ENDODEOXYRIBONUCLEASE RUVC"/>
    <property type="match status" value="1"/>
</dbReference>
<comment type="caution">
    <text evidence="12">The sequence shown here is derived from an EMBL/GenBank/DDBJ whole genome shotgun (WGS) entry which is preliminary data.</text>
</comment>
<keyword evidence="13" id="KW-1185">Reference proteome</keyword>
<evidence type="ECO:0000256" key="8">
    <source>
        <dbReference type="ARBA" id="ARBA00022842"/>
    </source>
</evidence>
<dbReference type="Proteomes" id="UP000239001">
    <property type="component" value="Unassembled WGS sequence"/>
</dbReference>
<evidence type="ECO:0000256" key="7">
    <source>
        <dbReference type="ARBA" id="ARBA00022801"/>
    </source>
</evidence>
<name>A0A2T1LVV7_9CHRO</name>
<keyword evidence="2" id="KW-0963">Cytoplasm</keyword>